<evidence type="ECO:0000313" key="1">
    <source>
        <dbReference type="EMBL" id="KAI8432797.1"/>
    </source>
</evidence>
<evidence type="ECO:0000313" key="2">
    <source>
        <dbReference type="Proteomes" id="UP001064048"/>
    </source>
</evidence>
<comment type="caution">
    <text evidence="1">The sequence shown here is derived from an EMBL/GenBank/DDBJ whole genome shotgun (WGS) entry which is preliminary data.</text>
</comment>
<reference evidence="1 2" key="1">
    <citation type="journal article" date="2022" name="Genome Biol. Evol.">
        <title>The Spruce Budworm Genome: Reconstructing the Evolutionary History of Antifreeze Proteins.</title>
        <authorList>
            <person name="Beliveau C."/>
            <person name="Gagne P."/>
            <person name="Picq S."/>
            <person name="Vernygora O."/>
            <person name="Keeling C.I."/>
            <person name="Pinkney K."/>
            <person name="Doucet D."/>
            <person name="Wen F."/>
            <person name="Johnston J.S."/>
            <person name="Maaroufi H."/>
            <person name="Boyle B."/>
            <person name="Laroche J."/>
            <person name="Dewar K."/>
            <person name="Juretic N."/>
            <person name="Blackburn G."/>
            <person name="Nisole A."/>
            <person name="Brunet B."/>
            <person name="Brandao M."/>
            <person name="Lumley L."/>
            <person name="Duan J."/>
            <person name="Quan G."/>
            <person name="Lucarotti C.J."/>
            <person name="Roe A.D."/>
            <person name="Sperling F.A.H."/>
            <person name="Levesque R.C."/>
            <person name="Cusson M."/>
        </authorList>
    </citation>
    <scope>NUCLEOTIDE SEQUENCE [LARGE SCALE GENOMIC DNA]</scope>
    <source>
        <strain evidence="1">Glfc:IPQL:Cfum</strain>
    </source>
</reference>
<dbReference type="EMBL" id="CM046124">
    <property type="protein sequence ID" value="KAI8432797.1"/>
    <property type="molecule type" value="Genomic_DNA"/>
</dbReference>
<protein>
    <submittedName>
        <fullName evidence="1">Uncharacterized protein</fullName>
    </submittedName>
</protein>
<proteinExistence type="predicted"/>
<dbReference type="Proteomes" id="UP001064048">
    <property type="component" value="Chromosome 24"/>
</dbReference>
<gene>
    <name evidence="1" type="ORF">MSG28_013747</name>
</gene>
<organism evidence="1 2">
    <name type="scientific">Choristoneura fumiferana</name>
    <name type="common">Spruce budworm moth</name>
    <name type="synonym">Archips fumiferana</name>
    <dbReference type="NCBI Taxonomy" id="7141"/>
    <lineage>
        <taxon>Eukaryota</taxon>
        <taxon>Metazoa</taxon>
        <taxon>Ecdysozoa</taxon>
        <taxon>Arthropoda</taxon>
        <taxon>Hexapoda</taxon>
        <taxon>Insecta</taxon>
        <taxon>Pterygota</taxon>
        <taxon>Neoptera</taxon>
        <taxon>Endopterygota</taxon>
        <taxon>Lepidoptera</taxon>
        <taxon>Glossata</taxon>
        <taxon>Ditrysia</taxon>
        <taxon>Tortricoidea</taxon>
        <taxon>Tortricidae</taxon>
        <taxon>Tortricinae</taxon>
        <taxon>Choristoneura</taxon>
    </lineage>
</organism>
<sequence length="246" mass="27027">MEHLKKILQRLVVFNICQTVASTDSPLLAIARRISPRWRAGDSRHGSPFCAIVRLLAAEASYWPSPWLAIARHCSPQWRAGDPRRGSSLHATAQRGGSPLLAAVAGWQPSPWLAIVRHLSPQWRAGDPRRGSPLLATNQNEVLTQLDYRQKPKWLRVYGANPSLVMDQPSMPSRTFMFPLHQVERRETRPTQGEPAVTITPLPATYQCQAAVAPEPHALTAHPASAATTSGPANVAGDFFVSETSQ</sequence>
<name>A0ACC0K995_CHOFU</name>
<keyword evidence="2" id="KW-1185">Reference proteome</keyword>
<accession>A0ACC0K995</accession>